<keyword evidence="6 7" id="KW-0648">Protein biosynthesis</keyword>
<evidence type="ECO:0000256" key="1">
    <source>
        <dbReference type="ARBA" id="ARBA00002986"/>
    </source>
</evidence>
<organism evidence="11 12">
    <name type="scientific">Treponema pedis str. T A4</name>
    <dbReference type="NCBI Taxonomy" id="1291379"/>
    <lineage>
        <taxon>Bacteria</taxon>
        <taxon>Pseudomonadati</taxon>
        <taxon>Spirochaetota</taxon>
        <taxon>Spirochaetia</taxon>
        <taxon>Spirochaetales</taxon>
        <taxon>Treponemataceae</taxon>
        <taxon>Treponema</taxon>
    </lineage>
</organism>
<keyword evidence="12" id="KW-1185">Reference proteome</keyword>
<comment type="similarity">
    <text evidence="3 7">Belongs to the prokaryotic/mitochondrial release factor family.</text>
</comment>
<evidence type="ECO:0000313" key="12">
    <source>
        <dbReference type="Proteomes" id="UP000015620"/>
    </source>
</evidence>
<dbReference type="GO" id="GO:0005829">
    <property type="term" value="C:cytosol"/>
    <property type="evidence" value="ECO:0007669"/>
    <property type="project" value="UniProtKB-ARBA"/>
</dbReference>
<dbReference type="PATRIC" id="fig|1291379.3.peg.1513"/>
<evidence type="ECO:0000256" key="3">
    <source>
        <dbReference type="ARBA" id="ARBA00010835"/>
    </source>
</evidence>
<evidence type="ECO:0000256" key="8">
    <source>
        <dbReference type="NCBIfam" id="TIGR00019"/>
    </source>
</evidence>
<comment type="function">
    <text evidence="1 7">Peptide chain release factor 1 directs the termination of translation in response to the peptide chain termination codons UAG and UAA.</text>
</comment>
<evidence type="ECO:0000256" key="2">
    <source>
        <dbReference type="ARBA" id="ARBA00004496"/>
    </source>
</evidence>
<evidence type="ECO:0000256" key="5">
    <source>
        <dbReference type="ARBA" id="ARBA00022490"/>
    </source>
</evidence>
<dbReference type="Gene3D" id="3.30.70.1660">
    <property type="match status" value="1"/>
</dbReference>
<dbReference type="Gene3D" id="6.10.140.1950">
    <property type="match status" value="1"/>
</dbReference>
<dbReference type="InterPro" id="IPR005139">
    <property type="entry name" value="PCRF"/>
</dbReference>
<dbReference type="Gene3D" id="3.30.160.20">
    <property type="match status" value="1"/>
</dbReference>
<dbReference type="KEGG" id="tped:TPE_1529"/>
<dbReference type="InterPro" id="IPR004373">
    <property type="entry name" value="RF-1"/>
</dbReference>
<dbReference type="Pfam" id="PF00472">
    <property type="entry name" value="RF-1"/>
    <property type="match status" value="1"/>
</dbReference>
<comment type="subcellular location">
    <subcellularLocation>
        <location evidence="2 7">Cytoplasm</location>
    </subcellularLocation>
</comment>
<dbReference type="Proteomes" id="UP000015620">
    <property type="component" value="Chromosome"/>
</dbReference>
<dbReference type="AlphaFoldDB" id="S6A8L2"/>
<proteinExistence type="inferred from homology"/>
<dbReference type="PROSITE" id="PS00745">
    <property type="entry name" value="RF_PROK_I"/>
    <property type="match status" value="1"/>
</dbReference>
<dbReference type="InterPro" id="IPR050057">
    <property type="entry name" value="Prokaryotic/Mito_RF"/>
</dbReference>
<dbReference type="InterPro" id="IPR045853">
    <property type="entry name" value="Pep_chain_release_fac_I_sf"/>
</dbReference>
<evidence type="ECO:0000259" key="10">
    <source>
        <dbReference type="PROSITE" id="PS00745"/>
    </source>
</evidence>
<dbReference type="PANTHER" id="PTHR43804:SF7">
    <property type="entry name" value="LD18447P"/>
    <property type="match status" value="1"/>
</dbReference>
<dbReference type="SUPFAM" id="SSF75620">
    <property type="entry name" value="Release factor"/>
    <property type="match status" value="1"/>
</dbReference>
<dbReference type="Pfam" id="PF03462">
    <property type="entry name" value="PCRF"/>
    <property type="match status" value="1"/>
</dbReference>
<dbReference type="STRING" id="1291379.TPE_1529"/>
<evidence type="ECO:0000256" key="6">
    <source>
        <dbReference type="ARBA" id="ARBA00022917"/>
    </source>
</evidence>
<dbReference type="FunFam" id="3.30.70.1660:FF:000004">
    <property type="entry name" value="Peptide chain release factor 1"/>
    <property type="match status" value="1"/>
</dbReference>
<protein>
    <recommendedName>
        <fullName evidence="7 8">Peptide chain release factor 1</fullName>
        <shortName evidence="7">RF-1</shortName>
    </recommendedName>
</protein>
<dbReference type="HAMAP" id="MF_00093">
    <property type="entry name" value="Rel_fac_1"/>
    <property type="match status" value="1"/>
</dbReference>
<evidence type="ECO:0000313" key="11">
    <source>
        <dbReference type="EMBL" id="AGT44024.1"/>
    </source>
</evidence>
<dbReference type="NCBIfam" id="TIGR00019">
    <property type="entry name" value="prfA"/>
    <property type="match status" value="1"/>
</dbReference>
<sequence length="374" mass="42864">MLNSSFKLQGNFMKERLDNLRKKLKEIEKEIEDPSLIKNASKYKETMREHSYLSKLMEEYDNYLFIEKQIADSKILIQEESDAELKEMAREELHSLELSLEKSEADLKMLLIPPDPLEEKNIIMEIRGGTGGEEAALFAADLFRMYTHYAEVKNWKYEIISLNETELGGYKEITFSVSGKYVYGSLRYESGVHRVQRVPETEGSGRIHTSAVTVAVLPEAEETEIEIKQEDLRIDVMRAGGPGGQCVNTTDSAVRITHLPTGLVVICQDEKSQIKNKAKAMRVLRSRLYDMEESKKQAERAQNRKNQVGTGDRSERIRTYNFPQNRVTDHRINLTLYKLDAVMQGSLDELIEALCIAAREEMMKAGDYNLDYGK</sequence>
<evidence type="ECO:0000256" key="9">
    <source>
        <dbReference type="SAM" id="MobiDB-lite"/>
    </source>
</evidence>
<dbReference type="NCBIfam" id="NF001859">
    <property type="entry name" value="PRK00591.1"/>
    <property type="match status" value="1"/>
</dbReference>
<comment type="PTM">
    <text evidence="7">Methylated by PrmC. Methylation increases the termination efficiency of RF1.</text>
</comment>
<dbReference type="HOGENOM" id="CLU_036856_0_1_12"/>
<name>S6A8L2_9SPIR</name>
<dbReference type="PANTHER" id="PTHR43804">
    <property type="entry name" value="LD18447P"/>
    <property type="match status" value="1"/>
</dbReference>
<dbReference type="SMART" id="SM00937">
    <property type="entry name" value="PCRF"/>
    <property type="match status" value="1"/>
</dbReference>
<dbReference type="EMBL" id="CP004120">
    <property type="protein sequence ID" value="AGT44024.1"/>
    <property type="molecule type" value="Genomic_DNA"/>
</dbReference>
<reference evidence="11 12" key="1">
    <citation type="journal article" date="2013" name="PLoS ONE">
        <title>Genome-Wide Relatedness of Treponema pedis, from Gingiva and Necrotic Skin Lesions of Pigs, with the Human Oral Pathogen Treponema denticola.</title>
        <authorList>
            <person name="Svartstrom O."/>
            <person name="Mushtaq M."/>
            <person name="Pringle M."/>
            <person name="Segerman B."/>
        </authorList>
    </citation>
    <scope>NUCLEOTIDE SEQUENCE [LARGE SCALE GENOMIC DNA]</scope>
    <source>
        <strain evidence="11">T A4</strain>
    </source>
</reference>
<keyword evidence="5 7" id="KW-0963">Cytoplasm</keyword>
<evidence type="ECO:0000256" key="7">
    <source>
        <dbReference type="HAMAP-Rule" id="MF_00093"/>
    </source>
</evidence>
<feature type="domain" description="Prokaryotic-type class I peptide chain release factors" evidence="10">
    <location>
        <begin position="238"/>
        <end position="254"/>
    </location>
</feature>
<dbReference type="InterPro" id="IPR000352">
    <property type="entry name" value="Pep_chain_release_fac_I"/>
</dbReference>
<feature type="region of interest" description="Disordered" evidence="9">
    <location>
        <begin position="294"/>
        <end position="316"/>
    </location>
</feature>
<dbReference type="GO" id="GO:0016149">
    <property type="term" value="F:translation release factor activity, codon specific"/>
    <property type="evidence" value="ECO:0007669"/>
    <property type="project" value="UniProtKB-UniRule"/>
</dbReference>
<accession>S6A8L2</accession>
<feature type="modified residue" description="N5-methylglutamine" evidence="7">
    <location>
        <position position="245"/>
    </location>
</feature>
<evidence type="ECO:0000256" key="4">
    <source>
        <dbReference type="ARBA" id="ARBA00022481"/>
    </source>
</evidence>
<dbReference type="FunFam" id="3.30.70.1660:FF:000002">
    <property type="entry name" value="Peptide chain release factor 1"/>
    <property type="match status" value="1"/>
</dbReference>
<dbReference type="FunFam" id="3.30.160.20:FF:000004">
    <property type="entry name" value="Peptide chain release factor 1"/>
    <property type="match status" value="1"/>
</dbReference>
<gene>
    <name evidence="7 11" type="primary">prfA</name>
    <name evidence="11" type="ORF">TPE_1529</name>
</gene>
<keyword evidence="4 7" id="KW-0488">Methylation</keyword>